<dbReference type="SUPFAM" id="SSF111384">
    <property type="entry name" value="OmpH-like"/>
    <property type="match status" value="1"/>
</dbReference>
<evidence type="ECO:0000256" key="4">
    <source>
        <dbReference type="SAM" id="SignalP"/>
    </source>
</evidence>
<comment type="similarity">
    <text evidence="1">Belongs to the Skp family.</text>
</comment>
<name>A0A2Z3JMB9_9DEIO</name>
<keyword evidence="3" id="KW-0175">Coiled coil</keyword>
<organism evidence="5 6">
    <name type="scientific">Deinococcus irradiatisoli</name>
    <dbReference type="NCBI Taxonomy" id="2202254"/>
    <lineage>
        <taxon>Bacteria</taxon>
        <taxon>Thermotogati</taxon>
        <taxon>Deinococcota</taxon>
        <taxon>Deinococci</taxon>
        <taxon>Deinococcales</taxon>
        <taxon>Deinococcaceae</taxon>
        <taxon>Deinococcus</taxon>
    </lineage>
</organism>
<dbReference type="Proteomes" id="UP000245368">
    <property type="component" value="Chromosome"/>
</dbReference>
<feature type="signal peptide" evidence="4">
    <location>
        <begin position="1"/>
        <end position="28"/>
    </location>
</feature>
<evidence type="ECO:0000256" key="1">
    <source>
        <dbReference type="ARBA" id="ARBA00009091"/>
    </source>
</evidence>
<reference evidence="5 6" key="1">
    <citation type="submission" date="2018-05" db="EMBL/GenBank/DDBJ databases">
        <title>Complete Genome Sequence of Deinococcus sp. strain 17bor-2.</title>
        <authorList>
            <person name="Srinivasan S."/>
        </authorList>
    </citation>
    <scope>NUCLEOTIDE SEQUENCE [LARGE SCALE GENOMIC DNA]</scope>
    <source>
        <strain evidence="5 6">17bor-2</strain>
    </source>
</reference>
<dbReference type="SMART" id="SM00935">
    <property type="entry name" value="OmpH"/>
    <property type="match status" value="1"/>
</dbReference>
<evidence type="ECO:0000313" key="6">
    <source>
        <dbReference type="Proteomes" id="UP000245368"/>
    </source>
</evidence>
<feature type="coiled-coil region" evidence="3">
    <location>
        <begin position="57"/>
        <end position="106"/>
    </location>
</feature>
<dbReference type="InterPro" id="IPR024930">
    <property type="entry name" value="Skp_dom_sf"/>
</dbReference>
<dbReference type="RefSeq" id="WP_109828375.1">
    <property type="nucleotide sequence ID" value="NZ_CP029494.1"/>
</dbReference>
<dbReference type="PANTHER" id="PTHR35089">
    <property type="entry name" value="CHAPERONE PROTEIN SKP"/>
    <property type="match status" value="1"/>
</dbReference>
<protein>
    <recommendedName>
        <fullName evidence="7">Molecular chaperone Skp</fullName>
    </recommendedName>
</protein>
<dbReference type="EMBL" id="CP029494">
    <property type="protein sequence ID" value="AWN24651.1"/>
    <property type="molecule type" value="Genomic_DNA"/>
</dbReference>
<dbReference type="InterPro" id="IPR005632">
    <property type="entry name" value="Chaperone_Skp"/>
</dbReference>
<sequence>MKRSLKSSFLAPALLVGGFGLGTLAPHAQTAPQKIAFVNVAEVLKAHPDNAAVVALQQKADAELKPLNDQIKALQAQGSAIKPADKDKLTQLIATIQNKAKDYDKQINDKVGPLTEQVDAAVSAAAKANGVAVVMDAAAANGLVVYADPGTDLTAAVKNALTKK</sequence>
<gene>
    <name evidence="5" type="ORF">DKM44_11710</name>
</gene>
<dbReference type="PANTHER" id="PTHR35089:SF1">
    <property type="entry name" value="CHAPERONE PROTEIN SKP"/>
    <property type="match status" value="1"/>
</dbReference>
<proteinExistence type="inferred from homology"/>
<dbReference type="KEGG" id="dez:DKM44_11710"/>
<dbReference type="Gene3D" id="3.30.910.20">
    <property type="entry name" value="Skp domain"/>
    <property type="match status" value="1"/>
</dbReference>
<dbReference type="GO" id="GO:0050821">
    <property type="term" value="P:protein stabilization"/>
    <property type="evidence" value="ECO:0007669"/>
    <property type="project" value="TreeGrafter"/>
</dbReference>
<dbReference type="OrthoDB" id="72463at2"/>
<feature type="chain" id="PRO_5016332490" description="Molecular chaperone Skp" evidence="4">
    <location>
        <begin position="29"/>
        <end position="164"/>
    </location>
</feature>
<evidence type="ECO:0000256" key="2">
    <source>
        <dbReference type="ARBA" id="ARBA00022729"/>
    </source>
</evidence>
<dbReference type="GO" id="GO:0051082">
    <property type="term" value="F:unfolded protein binding"/>
    <property type="evidence" value="ECO:0007669"/>
    <property type="project" value="InterPro"/>
</dbReference>
<keyword evidence="2 4" id="KW-0732">Signal</keyword>
<dbReference type="Pfam" id="PF03938">
    <property type="entry name" value="OmpH"/>
    <property type="match status" value="1"/>
</dbReference>
<dbReference type="AlphaFoldDB" id="A0A2Z3JMB9"/>
<evidence type="ECO:0000313" key="5">
    <source>
        <dbReference type="EMBL" id="AWN24651.1"/>
    </source>
</evidence>
<evidence type="ECO:0000256" key="3">
    <source>
        <dbReference type="SAM" id="Coils"/>
    </source>
</evidence>
<keyword evidence="6" id="KW-1185">Reference proteome</keyword>
<accession>A0A2Z3JMB9</accession>
<evidence type="ECO:0008006" key="7">
    <source>
        <dbReference type="Google" id="ProtNLM"/>
    </source>
</evidence>
<dbReference type="GO" id="GO:0005829">
    <property type="term" value="C:cytosol"/>
    <property type="evidence" value="ECO:0007669"/>
    <property type="project" value="TreeGrafter"/>
</dbReference>